<keyword evidence="2" id="KW-0012">Acyltransferase</keyword>
<proteinExistence type="predicted"/>
<dbReference type="Pfam" id="PF13562">
    <property type="entry name" value="NTP_transf_4"/>
    <property type="match status" value="1"/>
</dbReference>
<dbReference type="InterPro" id="IPR011004">
    <property type="entry name" value="Trimer_LpxA-like_sf"/>
</dbReference>
<dbReference type="PANTHER" id="PTHR43584:SF8">
    <property type="entry name" value="N-ACETYLMURAMATE ALPHA-1-PHOSPHATE URIDYLYLTRANSFERASE"/>
    <property type="match status" value="1"/>
</dbReference>
<dbReference type="GO" id="GO:0016746">
    <property type="term" value="F:acyltransferase activity"/>
    <property type="evidence" value="ECO:0007669"/>
    <property type="project" value="UniProtKB-KW"/>
</dbReference>
<keyword evidence="1 3" id="KW-0808">Transferase</keyword>
<evidence type="ECO:0000256" key="2">
    <source>
        <dbReference type="ARBA" id="ARBA00023315"/>
    </source>
</evidence>
<name>A0A1W6MH92_9FLAO</name>
<dbReference type="SUPFAM" id="SSF51161">
    <property type="entry name" value="Trimeric LpxA-like enzymes"/>
    <property type="match status" value="1"/>
</dbReference>
<dbReference type="NCBIfam" id="TIGR03991">
    <property type="entry name" value="alt_bact_glmU"/>
    <property type="match status" value="1"/>
</dbReference>
<dbReference type="InterPro" id="IPR050065">
    <property type="entry name" value="GlmU-like"/>
</dbReference>
<dbReference type="GO" id="GO:0016779">
    <property type="term" value="F:nucleotidyltransferase activity"/>
    <property type="evidence" value="ECO:0007669"/>
    <property type="project" value="UniProtKB-ARBA"/>
</dbReference>
<reference evidence="3 4" key="1">
    <citation type="submission" date="2016-11" db="EMBL/GenBank/DDBJ databases">
        <title>Trade-off between light-utilization and light-protection in marine flavobacteria.</title>
        <authorList>
            <person name="Kumagai Y."/>
        </authorList>
    </citation>
    <scope>NUCLEOTIDE SEQUENCE [LARGE SCALE GENOMIC DNA]</scope>
    <source>
        <strain evidence="3 4">JCM 13191</strain>
    </source>
</reference>
<evidence type="ECO:0000313" key="4">
    <source>
        <dbReference type="Proteomes" id="UP000193431"/>
    </source>
</evidence>
<protein>
    <submittedName>
        <fullName evidence="3">Glucose-1-phosphate thymidylyltransferase</fullName>
    </submittedName>
</protein>
<gene>
    <name evidence="3" type="ORF">BST97_02570</name>
</gene>
<dbReference type="PANTHER" id="PTHR43584">
    <property type="entry name" value="NUCLEOTIDYL TRANSFERASE"/>
    <property type="match status" value="1"/>
</dbReference>
<dbReference type="Gene3D" id="2.160.10.10">
    <property type="entry name" value="Hexapeptide repeat proteins"/>
    <property type="match status" value="1"/>
</dbReference>
<dbReference type="RefSeq" id="WP_085765774.1">
    <property type="nucleotide sequence ID" value="NZ_CP019344.1"/>
</dbReference>
<dbReference type="STRING" id="331648.BST97_02570"/>
<dbReference type="EMBL" id="CP019344">
    <property type="protein sequence ID" value="ARN76973.1"/>
    <property type="molecule type" value="Genomic_DNA"/>
</dbReference>
<dbReference type="Proteomes" id="UP000193431">
    <property type="component" value="Chromosome"/>
</dbReference>
<accession>A0A1W6MH92</accession>
<evidence type="ECO:0000313" key="3">
    <source>
        <dbReference type="EMBL" id="ARN76973.1"/>
    </source>
</evidence>
<evidence type="ECO:0000256" key="1">
    <source>
        <dbReference type="ARBA" id="ARBA00022679"/>
    </source>
</evidence>
<keyword evidence="4" id="KW-1185">Reference proteome</keyword>
<organism evidence="3 4">
    <name type="scientific">Nonlabens spongiae</name>
    <dbReference type="NCBI Taxonomy" id="331648"/>
    <lineage>
        <taxon>Bacteria</taxon>
        <taxon>Pseudomonadati</taxon>
        <taxon>Bacteroidota</taxon>
        <taxon>Flavobacteriia</taxon>
        <taxon>Flavobacteriales</taxon>
        <taxon>Flavobacteriaceae</taxon>
        <taxon>Nonlabens</taxon>
    </lineage>
</organism>
<dbReference type="InterPro" id="IPR023917">
    <property type="entry name" value="Bifunctiontional_GlmU_bac-type"/>
</dbReference>
<sequence length="390" mass="43634">MNYILSDFDAHKSLLPFTYTRPASEIRCGILTMTNRWKRLLEEELSFQTEEYLTKKFSLHETDDNVVIAGNAVATEELVFQIKALKSEQKLMAGDRVVAYRAAQVHTPTIELEQVIYEGDEIIFIDHTWDIFSKNGEVLEMDFDLITKERDSQPIPEHVQAVNPERIFIEEGATVNFSILNASSGSIYIGRNAEVMEGSLIRGGFALCDHSSTKLGTKIYGPTTVGPHSKVGGEVGNSVIIGYSNKGHEGYLGNSVLGEWCNLGADTNTSNLKNNYAEVRLWDYETGRFAKTGLQFCGLMMGDHSKCGINTMFNTGTVVGVSANIYGSGYPRNFIPSFSWGGPQGMMTYKSSKAYEVAEVVMKRRNLPFTELDKEILDHVFEDTKKYRKD</sequence>
<dbReference type="AlphaFoldDB" id="A0A1W6MH92"/>
<dbReference type="OrthoDB" id="9784832at2"/>